<evidence type="ECO:0000313" key="3">
    <source>
        <dbReference type="EMBL" id="KZV22375.1"/>
    </source>
</evidence>
<gene>
    <name evidence="3" type="ORF">F511_18013</name>
</gene>
<feature type="compositionally biased region" description="Low complexity" evidence="1">
    <location>
        <begin position="81"/>
        <end position="90"/>
    </location>
</feature>
<dbReference type="InterPro" id="IPR001878">
    <property type="entry name" value="Znf_CCHC"/>
</dbReference>
<feature type="compositionally biased region" description="Low complexity" evidence="1">
    <location>
        <begin position="53"/>
        <end position="66"/>
    </location>
</feature>
<feature type="compositionally biased region" description="Basic residues" evidence="1">
    <location>
        <begin position="67"/>
        <end position="80"/>
    </location>
</feature>
<organism evidence="3 4">
    <name type="scientific">Dorcoceras hygrometricum</name>
    <dbReference type="NCBI Taxonomy" id="472368"/>
    <lineage>
        <taxon>Eukaryota</taxon>
        <taxon>Viridiplantae</taxon>
        <taxon>Streptophyta</taxon>
        <taxon>Embryophyta</taxon>
        <taxon>Tracheophyta</taxon>
        <taxon>Spermatophyta</taxon>
        <taxon>Magnoliopsida</taxon>
        <taxon>eudicotyledons</taxon>
        <taxon>Gunneridae</taxon>
        <taxon>Pentapetalae</taxon>
        <taxon>asterids</taxon>
        <taxon>lamiids</taxon>
        <taxon>Lamiales</taxon>
        <taxon>Gesneriaceae</taxon>
        <taxon>Didymocarpoideae</taxon>
        <taxon>Trichosporeae</taxon>
        <taxon>Loxocarpinae</taxon>
        <taxon>Dorcoceras</taxon>
    </lineage>
</organism>
<dbReference type="Pfam" id="PF00098">
    <property type="entry name" value="zf-CCHC"/>
    <property type="match status" value="1"/>
</dbReference>
<evidence type="ECO:0000256" key="1">
    <source>
        <dbReference type="SAM" id="MobiDB-lite"/>
    </source>
</evidence>
<evidence type="ECO:0000313" key="4">
    <source>
        <dbReference type="Proteomes" id="UP000250235"/>
    </source>
</evidence>
<accession>A0A2Z7AKM3</accession>
<feature type="region of interest" description="Disordered" evidence="1">
    <location>
        <begin position="29"/>
        <end position="96"/>
    </location>
</feature>
<keyword evidence="4" id="KW-1185">Reference proteome</keyword>
<reference evidence="3 4" key="1">
    <citation type="journal article" date="2015" name="Proc. Natl. Acad. Sci. U.S.A.">
        <title>The resurrection genome of Boea hygrometrica: A blueprint for survival of dehydration.</title>
        <authorList>
            <person name="Xiao L."/>
            <person name="Yang G."/>
            <person name="Zhang L."/>
            <person name="Yang X."/>
            <person name="Zhao S."/>
            <person name="Ji Z."/>
            <person name="Zhou Q."/>
            <person name="Hu M."/>
            <person name="Wang Y."/>
            <person name="Chen M."/>
            <person name="Xu Y."/>
            <person name="Jin H."/>
            <person name="Xiao X."/>
            <person name="Hu G."/>
            <person name="Bao F."/>
            <person name="Hu Y."/>
            <person name="Wan P."/>
            <person name="Li L."/>
            <person name="Deng X."/>
            <person name="Kuang T."/>
            <person name="Xiang C."/>
            <person name="Zhu J.K."/>
            <person name="Oliver M.J."/>
            <person name="He Y."/>
        </authorList>
    </citation>
    <scope>NUCLEOTIDE SEQUENCE [LARGE SCALE GENOMIC DNA]</scope>
    <source>
        <strain evidence="4">cv. XS01</strain>
    </source>
</reference>
<dbReference type="Proteomes" id="UP000250235">
    <property type="component" value="Unassembled WGS sequence"/>
</dbReference>
<dbReference type="GO" id="GO:0003676">
    <property type="term" value="F:nucleic acid binding"/>
    <property type="evidence" value="ECO:0007669"/>
    <property type="project" value="InterPro"/>
</dbReference>
<feature type="compositionally biased region" description="Polar residues" evidence="1">
    <location>
        <begin position="32"/>
        <end position="46"/>
    </location>
</feature>
<feature type="domain" description="CCHC-type" evidence="2">
    <location>
        <begin position="119"/>
        <end position="131"/>
    </location>
</feature>
<dbReference type="AlphaFoldDB" id="A0A2Z7AKM3"/>
<name>A0A2Z7AKM3_9LAMI</name>
<dbReference type="GO" id="GO:0008270">
    <property type="term" value="F:zinc ion binding"/>
    <property type="evidence" value="ECO:0007669"/>
    <property type="project" value="InterPro"/>
</dbReference>
<proteinExistence type="predicted"/>
<sequence>MLIHYRIFLRIDRIPVKFYCSSAACRGADPDPQQNQVQSTAGSSFQPVPEAMPSFQSPQVPQQSNRQRFKTRGKRFKKRSNSSSSISVSSGGSGSGGGVTFGHCGGRHMTSQCHGVQGLCHNCGQPGHFARVSDWRTVFGSVAARCSDLSLACLRELPRARSETMSFEVLVSNGVARGNAVSYRVFRFDTITLDWYCSSEPYFRRLSSFYAAVWRKIGRVELVFSRAFDLYQFGD</sequence>
<dbReference type="EMBL" id="KV014381">
    <property type="protein sequence ID" value="KZV22375.1"/>
    <property type="molecule type" value="Genomic_DNA"/>
</dbReference>
<evidence type="ECO:0000259" key="2">
    <source>
        <dbReference type="Pfam" id="PF00098"/>
    </source>
</evidence>
<protein>
    <recommendedName>
        <fullName evidence="2">CCHC-type domain-containing protein</fullName>
    </recommendedName>
</protein>